<evidence type="ECO:0000256" key="6">
    <source>
        <dbReference type="ARBA" id="ARBA00022679"/>
    </source>
</evidence>
<dbReference type="InterPro" id="IPR018123">
    <property type="entry name" value="WWE-dom_subgr"/>
</dbReference>
<feature type="compositionally biased region" description="Polar residues" evidence="14">
    <location>
        <begin position="272"/>
        <end position="288"/>
    </location>
</feature>
<accession>A0A2K6M992</accession>
<organism evidence="17 18">
    <name type="scientific">Rhinopithecus bieti</name>
    <name type="common">Black snub-nosed monkey</name>
    <name type="synonym">Pygathrix bieti</name>
    <dbReference type="NCBI Taxonomy" id="61621"/>
    <lineage>
        <taxon>Eukaryota</taxon>
        <taxon>Metazoa</taxon>
        <taxon>Chordata</taxon>
        <taxon>Craniata</taxon>
        <taxon>Vertebrata</taxon>
        <taxon>Euteleostomi</taxon>
        <taxon>Mammalia</taxon>
        <taxon>Eutheria</taxon>
        <taxon>Euarchontoglires</taxon>
        <taxon>Primates</taxon>
        <taxon>Haplorrhini</taxon>
        <taxon>Catarrhini</taxon>
        <taxon>Cercopithecidae</taxon>
        <taxon>Colobinae</taxon>
        <taxon>Rhinopithecus</taxon>
    </lineage>
</organism>
<comment type="catalytic activity">
    <reaction evidence="1 13">
        <text>S-ubiquitinyl-[E2 ubiquitin-conjugating enzyme]-L-cysteine + [acceptor protein]-L-lysine = [E2 ubiquitin-conjugating enzyme]-L-cysteine + N(6)-ubiquitinyl-[acceptor protein]-L-lysine.</text>
        <dbReference type="EC" id="2.3.2.27"/>
    </reaction>
</comment>
<keyword evidence="10 13" id="KW-0862">Zinc</keyword>
<feature type="compositionally biased region" description="Low complexity" evidence="14">
    <location>
        <begin position="255"/>
        <end position="271"/>
    </location>
</feature>
<dbReference type="FunFam" id="3.30.40.10:FF:000097">
    <property type="entry name" value="E3 ubiquitin-protein ligase DTX4"/>
    <property type="match status" value="1"/>
</dbReference>
<dbReference type="Gene3D" id="3.30.720.50">
    <property type="match status" value="2"/>
</dbReference>
<evidence type="ECO:0000256" key="11">
    <source>
        <dbReference type="ARBA" id="ARBA00022976"/>
    </source>
</evidence>
<dbReference type="GO" id="GO:0031625">
    <property type="term" value="F:ubiquitin protein ligase binding"/>
    <property type="evidence" value="ECO:0007669"/>
    <property type="project" value="Ensembl"/>
</dbReference>
<evidence type="ECO:0000256" key="2">
    <source>
        <dbReference type="ARBA" id="ARBA00004496"/>
    </source>
</evidence>
<dbReference type="SUPFAM" id="SSF117839">
    <property type="entry name" value="WWE domain"/>
    <property type="match status" value="2"/>
</dbReference>
<proteinExistence type="inferred from homology"/>
<comment type="similarity">
    <text evidence="4 13">Belongs to the Deltex family.</text>
</comment>
<keyword evidence="8" id="KW-0677">Repeat</keyword>
<reference evidence="17" key="2">
    <citation type="submission" date="2025-08" db="UniProtKB">
        <authorList>
            <consortium name="Ensembl"/>
        </authorList>
    </citation>
    <scope>IDENTIFICATION</scope>
</reference>
<dbReference type="AlphaFoldDB" id="A0A2K6M992"/>
<dbReference type="SMART" id="SM00184">
    <property type="entry name" value="RING"/>
    <property type="match status" value="1"/>
</dbReference>
<dbReference type="Pfam" id="PF02825">
    <property type="entry name" value="WWE"/>
    <property type="match status" value="2"/>
</dbReference>
<comment type="subcellular location">
    <subcellularLocation>
        <location evidence="2 13">Cytoplasm</location>
    </subcellularLocation>
</comment>
<dbReference type="GO" id="GO:0005112">
    <property type="term" value="F:Notch binding"/>
    <property type="evidence" value="ECO:0007669"/>
    <property type="project" value="Ensembl"/>
</dbReference>
<dbReference type="GO" id="GO:0005829">
    <property type="term" value="C:cytosol"/>
    <property type="evidence" value="ECO:0007669"/>
    <property type="project" value="Ensembl"/>
</dbReference>
<comment type="pathway">
    <text evidence="3 13">Protein modification; protein ubiquitination.</text>
</comment>
<dbReference type="OMA" id="FGYVIYF"/>
<feature type="region of interest" description="Disordered" evidence="14">
    <location>
        <begin position="221"/>
        <end position="318"/>
    </location>
</feature>
<keyword evidence="7 13" id="KW-0479">Metal-binding</keyword>
<evidence type="ECO:0000256" key="14">
    <source>
        <dbReference type="SAM" id="MobiDB-lite"/>
    </source>
</evidence>
<dbReference type="GO" id="GO:0016567">
    <property type="term" value="P:protein ubiquitination"/>
    <property type="evidence" value="ECO:0007669"/>
    <property type="project" value="UniProtKB-UniRule"/>
</dbReference>
<dbReference type="SMART" id="SM00678">
    <property type="entry name" value="WWE"/>
    <property type="match status" value="2"/>
</dbReference>
<dbReference type="InterPro" id="IPR039399">
    <property type="entry name" value="Deltex_C_sf"/>
</dbReference>
<dbReference type="InterPro" id="IPR039396">
    <property type="entry name" value="Deltex_C"/>
</dbReference>
<dbReference type="PROSITE" id="PS50089">
    <property type="entry name" value="ZF_RING_2"/>
    <property type="match status" value="1"/>
</dbReference>
<dbReference type="GO" id="GO:0061630">
    <property type="term" value="F:ubiquitin protein ligase activity"/>
    <property type="evidence" value="ECO:0007669"/>
    <property type="project" value="UniProtKB-UniRule"/>
</dbReference>
<dbReference type="GO" id="GO:0008270">
    <property type="term" value="F:zinc ion binding"/>
    <property type="evidence" value="ECO:0007669"/>
    <property type="project" value="UniProtKB-KW"/>
</dbReference>
<dbReference type="FunFam" id="3.30.390.130:FF:000001">
    <property type="entry name" value="Probable E3 ubiquitin-protein ligase DTX3"/>
    <property type="match status" value="1"/>
</dbReference>
<name>A0A2K6M992_RHIBE</name>
<evidence type="ECO:0000256" key="13">
    <source>
        <dbReference type="RuleBase" id="RU367105"/>
    </source>
</evidence>
<dbReference type="GO" id="GO:0007219">
    <property type="term" value="P:Notch signaling pathway"/>
    <property type="evidence" value="ECO:0007669"/>
    <property type="project" value="UniProtKB-KW"/>
</dbReference>
<dbReference type="PANTHER" id="PTHR12622">
    <property type="entry name" value="DELTEX-RELATED"/>
    <property type="match status" value="1"/>
</dbReference>
<protein>
    <recommendedName>
        <fullName evidence="13">E3 ubiquitin-protein ligase</fullName>
        <ecNumber evidence="13">2.3.2.27</ecNumber>
    </recommendedName>
</protein>
<dbReference type="GO" id="GO:0016604">
    <property type="term" value="C:nuclear body"/>
    <property type="evidence" value="ECO:0007669"/>
    <property type="project" value="Ensembl"/>
</dbReference>
<evidence type="ECO:0000256" key="12">
    <source>
        <dbReference type="PROSITE-ProRule" id="PRU00175"/>
    </source>
</evidence>
<dbReference type="EC" id="2.3.2.27" evidence="13"/>
<dbReference type="Gene3D" id="3.30.40.10">
    <property type="entry name" value="Zinc/RING finger domain, C3HC4 (zinc finger)"/>
    <property type="match status" value="1"/>
</dbReference>
<dbReference type="FunFam" id="3.30.720.50:FF:000004">
    <property type="entry name" value="Probable E3 ubiquitin-protein ligase DTX2"/>
    <property type="match status" value="1"/>
</dbReference>
<evidence type="ECO:0000256" key="3">
    <source>
        <dbReference type="ARBA" id="ARBA00004906"/>
    </source>
</evidence>
<keyword evidence="6 13" id="KW-0808">Transferase</keyword>
<evidence type="ECO:0000259" key="15">
    <source>
        <dbReference type="PROSITE" id="PS50089"/>
    </source>
</evidence>
<evidence type="ECO:0000259" key="16">
    <source>
        <dbReference type="PROSITE" id="PS50918"/>
    </source>
</evidence>
<feature type="compositionally biased region" description="Basic residues" evidence="14">
    <location>
        <begin position="365"/>
        <end position="375"/>
    </location>
</feature>
<evidence type="ECO:0000256" key="8">
    <source>
        <dbReference type="ARBA" id="ARBA00022737"/>
    </source>
</evidence>
<dbReference type="FunFam" id="3.30.720.50:FF:000005">
    <property type="entry name" value="Probable E3 ubiquitin-protein ligase DTX2"/>
    <property type="match status" value="1"/>
</dbReference>
<reference evidence="17" key="3">
    <citation type="submission" date="2025-09" db="UniProtKB">
        <authorList>
            <consortium name="Ensembl"/>
        </authorList>
    </citation>
    <scope>IDENTIFICATION</scope>
</reference>
<dbReference type="GO" id="GO:0045665">
    <property type="term" value="P:negative regulation of neuron differentiation"/>
    <property type="evidence" value="ECO:0007669"/>
    <property type="project" value="Ensembl"/>
</dbReference>
<dbReference type="InterPro" id="IPR004170">
    <property type="entry name" value="WWE_dom"/>
</dbReference>
<dbReference type="Pfam" id="PF18102">
    <property type="entry name" value="DTC"/>
    <property type="match status" value="1"/>
</dbReference>
<keyword evidence="18" id="KW-1185">Reference proteome</keyword>
<evidence type="ECO:0000256" key="4">
    <source>
        <dbReference type="ARBA" id="ARBA00009413"/>
    </source>
</evidence>
<evidence type="ECO:0000313" key="18">
    <source>
        <dbReference type="Proteomes" id="UP000233180"/>
    </source>
</evidence>
<keyword evidence="5 13" id="KW-0963">Cytoplasm</keyword>
<keyword evidence="9 12" id="KW-0863">Zinc-finger</keyword>
<feature type="domain" description="WWE" evidence="16">
    <location>
        <begin position="14"/>
        <end position="94"/>
    </location>
</feature>
<dbReference type="Proteomes" id="UP000233180">
    <property type="component" value="Unassembled WGS sequence"/>
</dbReference>
<evidence type="ECO:0000256" key="7">
    <source>
        <dbReference type="ARBA" id="ARBA00022723"/>
    </source>
</evidence>
<evidence type="ECO:0000256" key="5">
    <source>
        <dbReference type="ARBA" id="ARBA00022490"/>
    </source>
</evidence>
<dbReference type="PROSITE" id="PS50918">
    <property type="entry name" value="WWE"/>
    <property type="match status" value="2"/>
</dbReference>
<evidence type="ECO:0000256" key="10">
    <source>
        <dbReference type="ARBA" id="ARBA00022833"/>
    </source>
</evidence>
<dbReference type="Ensembl" id="ENSRBIT00000056320.1">
    <property type="protein sequence ID" value="ENSRBIP00000032346.1"/>
    <property type="gene ID" value="ENSRBIG00000039981.1"/>
</dbReference>
<dbReference type="UniPathway" id="UPA00143"/>
<dbReference type="InterPro" id="IPR039398">
    <property type="entry name" value="Deltex_fam"/>
</dbReference>
<reference evidence="17 18" key="1">
    <citation type="submission" date="2016-06" db="EMBL/GenBank/DDBJ databases">
        <title>Genome of Rhinopithecus bieti.</title>
        <authorList>
            <person name="Wu"/>
            <person name="C.-I. and Zhang"/>
            <person name="Y."/>
        </authorList>
    </citation>
    <scope>NUCLEOTIDE SEQUENCE</scope>
</reference>
<dbReference type="Gene3D" id="3.30.390.130">
    <property type="match status" value="1"/>
</dbReference>
<evidence type="ECO:0000256" key="9">
    <source>
        <dbReference type="ARBA" id="ARBA00022771"/>
    </source>
</evidence>
<evidence type="ECO:0000256" key="1">
    <source>
        <dbReference type="ARBA" id="ARBA00000900"/>
    </source>
</evidence>
<dbReference type="CDD" id="cd16671">
    <property type="entry name" value="RING-H2_DTX1_4"/>
    <property type="match status" value="1"/>
</dbReference>
<sequence>MSRPGHGGLMPVNGLGFPPQNVARVVVWEWLNEHSRWRPYTATVCHHIENVLKEDARGSVVLGQVDAQLVPYIIDLQSMHQFRQDTGTMRPVRRNFYDPSSAPGKGIVWEWENDGGAWTAYDMDICITIQNAYEKQHPWLDLSSLGFCYLIYFNSMSQMNRQTRRRRRLRRRLDLAYPLTVGSIPKSQSWPVGASSGQPCSCQQCLLVNSTRAASNAILASQRRKAPPAPGALAVAQRHASQAALPAPPSRRRPGAPTRSPSAPSGAPTPGQNNLNRPGPQRTTSVSARASIPPPGFPGPMVGGLGGDGAPPSNRAPRPAGMTGILLCAAGLPVCLTRAPKPILHPPPVSKSDVKPVPGVPGVCRKTKKKHLKKSKNPEDVVRRYMQKVKNPPDEDCTICMERLVTASGYEGVLRHKGVRPELVGRLGRCGHMYHLLCLVAMYSNGNKDGSLQCPTCKAIYGEKTGTQPPGKMEFHLIPHSLPGFPDTQTIRIVYDIPTGIQGPEHPNPGKKFTARGFPRHCYLPNNEKGRKVLRLLITAWERRLIFTIGTSNTTGESDTVVWNEIHHKTEFGSNLTGHGYPDASYLDNVLAELTAQGVSEAAAKA</sequence>
<feature type="region of interest" description="Disordered" evidence="14">
    <location>
        <begin position="346"/>
        <end position="377"/>
    </location>
</feature>
<dbReference type="CDD" id="cd09633">
    <property type="entry name" value="Deltex_C"/>
    <property type="match status" value="1"/>
</dbReference>
<dbReference type="InterPro" id="IPR013083">
    <property type="entry name" value="Znf_RING/FYVE/PHD"/>
</dbReference>
<dbReference type="GO" id="GO:0008593">
    <property type="term" value="P:regulation of Notch signaling pathway"/>
    <property type="evidence" value="ECO:0007669"/>
    <property type="project" value="Ensembl"/>
</dbReference>
<keyword evidence="11" id="KW-0914">Notch signaling pathway</keyword>
<dbReference type="GeneTree" id="ENSGT00940000160943"/>
<dbReference type="InterPro" id="IPR001841">
    <property type="entry name" value="Znf_RING"/>
</dbReference>
<evidence type="ECO:0000313" key="17">
    <source>
        <dbReference type="Ensembl" id="ENSRBIP00000032346.1"/>
    </source>
</evidence>
<dbReference type="SUPFAM" id="SSF57850">
    <property type="entry name" value="RING/U-box"/>
    <property type="match status" value="1"/>
</dbReference>
<feature type="domain" description="RING-type" evidence="15">
    <location>
        <begin position="397"/>
        <end position="458"/>
    </location>
</feature>
<gene>
    <name evidence="17" type="primary">DTX1</name>
</gene>
<dbReference type="InterPro" id="IPR037197">
    <property type="entry name" value="WWE_dom_sf"/>
</dbReference>
<dbReference type="STRING" id="61621.ENSRBIP00000032346"/>
<feature type="domain" description="WWE" evidence="16">
    <location>
        <begin position="95"/>
        <end position="171"/>
    </location>
</feature>